<dbReference type="EMBL" id="CP090895">
    <property type="protein sequence ID" value="ULT86280.1"/>
    <property type="molecule type" value="Genomic_DNA"/>
</dbReference>
<evidence type="ECO:0000313" key="3">
    <source>
        <dbReference type="EMBL" id="UMM32038.1"/>
    </source>
</evidence>
<keyword evidence="5" id="KW-1185">Reference proteome</keyword>
<evidence type="ECO:0000256" key="1">
    <source>
        <dbReference type="SAM" id="Phobius"/>
    </source>
</evidence>
<dbReference type="EMBL" id="CP092624">
    <property type="protein sequence ID" value="UMM32038.1"/>
    <property type="molecule type" value="Genomic_DNA"/>
</dbReference>
<evidence type="ECO:0000313" key="4">
    <source>
        <dbReference type="Proteomes" id="UP000827892"/>
    </source>
</evidence>
<dbReference type="Proteomes" id="UP000827892">
    <property type="component" value="Chromosome V"/>
</dbReference>
<proteinExistence type="predicted"/>
<accession>A0AAE9JIX7</accession>
<dbReference type="Proteomes" id="UP000829354">
    <property type="component" value="Chromosome V"/>
</dbReference>
<organism evidence="3 5">
    <name type="scientific">Caenorhabditis briggsae</name>
    <dbReference type="NCBI Taxonomy" id="6238"/>
    <lineage>
        <taxon>Eukaryota</taxon>
        <taxon>Metazoa</taxon>
        <taxon>Ecdysozoa</taxon>
        <taxon>Nematoda</taxon>
        <taxon>Chromadorea</taxon>
        <taxon>Rhabditida</taxon>
        <taxon>Rhabditina</taxon>
        <taxon>Rhabditomorpha</taxon>
        <taxon>Rhabditoidea</taxon>
        <taxon>Rhabditidae</taxon>
        <taxon>Peloderinae</taxon>
        <taxon>Caenorhabditis</taxon>
    </lineage>
</organism>
<evidence type="ECO:0000313" key="2">
    <source>
        <dbReference type="EMBL" id="ULT86280.1"/>
    </source>
</evidence>
<sequence length="87" mass="10002">MRLIQSIMDTPMNLRGVIDLTSNHEKAIIVYPKSPDTILSENRLFFKNILSYAPPMLFLQLVHITIFYYILSHTPHLHAPTTNPIPS</sequence>
<evidence type="ECO:0000313" key="5">
    <source>
        <dbReference type="Proteomes" id="UP000829354"/>
    </source>
</evidence>
<gene>
    <name evidence="2" type="ORF">L3Y34_006153</name>
    <name evidence="3" type="ORF">L5515_005983</name>
</gene>
<reference evidence="3 5" key="2">
    <citation type="submission" date="2022-04" db="EMBL/GenBank/DDBJ databases">
        <title>Chromosome-level reference genomes for two strains of Caenorhabditis briggsae: an improved platform for comparative genomics.</title>
        <authorList>
            <person name="Stevens L."/>
            <person name="Andersen E."/>
        </authorList>
    </citation>
    <scope>NUCLEOTIDE SEQUENCE [LARGE SCALE GENOMIC DNA]</scope>
    <source>
        <strain evidence="3">VX34</strain>
        <tissue evidence="3">Whole-organism</tissue>
    </source>
</reference>
<keyword evidence="1" id="KW-1133">Transmembrane helix</keyword>
<reference evidence="2 4" key="1">
    <citation type="submission" date="2022-02" db="EMBL/GenBank/DDBJ databases">
        <title>Chromosome-level reference genomes for two strains of Caenorhabditis briggsae: an improved platform for comparative genomics.</title>
        <authorList>
            <person name="Stevens L."/>
            <person name="Andersen E.C."/>
        </authorList>
    </citation>
    <scope>NUCLEOTIDE SEQUENCE [LARGE SCALE GENOMIC DNA]</scope>
    <source>
        <strain evidence="2">QX1410_ONT</strain>
        <tissue evidence="2">Whole-organism</tissue>
    </source>
</reference>
<name>A0AAE9JIX7_CAEBR</name>
<feature type="transmembrane region" description="Helical" evidence="1">
    <location>
        <begin position="49"/>
        <end position="71"/>
    </location>
</feature>
<protein>
    <submittedName>
        <fullName evidence="3">Uncharacterized protein</fullName>
    </submittedName>
</protein>
<dbReference type="AlphaFoldDB" id="A0AAE9JIX7"/>
<keyword evidence="1" id="KW-0812">Transmembrane</keyword>
<keyword evidence="1" id="KW-0472">Membrane</keyword>